<evidence type="ECO:0000259" key="5">
    <source>
        <dbReference type="PROSITE" id="PS50977"/>
    </source>
</evidence>
<accession>A0ABU2XGR3</accession>
<dbReference type="PRINTS" id="PR00455">
    <property type="entry name" value="HTHTETR"/>
</dbReference>
<dbReference type="PANTHER" id="PTHR30055">
    <property type="entry name" value="HTH-TYPE TRANSCRIPTIONAL REGULATOR RUTR"/>
    <property type="match status" value="1"/>
</dbReference>
<dbReference type="InterPro" id="IPR050109">
    <property type="entry name" value="HTH-type_TetR-like_transc_reg"/>
</dbReference>
<dbReference type="PANTHER" id="PTHR30055:SF148">
    <property type="entry name" value="TETR-FAMILY TRANSCRIPTIONAL REGULATOR"/>
    <property type="match status" value="1"/>
</dbReference>
<dbReference type="InterPro" id="IPR036271">
    <property type="entry name" value="Tet_transcr_reg_TetR-rel_C_sf"/>
</dbReference>
<evidence type="ECO:0000256" key="4">
    <source>
        <dbReference type="PROSITE-ProRule" id="PRU00335"/>
    </source>
</evidence>
<dbReference type="Gene3D" id="1.10.357.10">
    <property type="entry name" value="Tetracycline Repressor, domain 2"/>
    <property type="match status" value="1"/>
</dbReference>
<gene>
    <name evidence="6" type="ORF">RND15_15410</name>
</gene>
<reference evidence="6" key="1">
    <citation type="submission" date="2024-05" db="EMBL/GenBank/DDBJ databases">
        <title>30 novel species of actinomycetes from the DSMZ collection.</title>
        <authorList>
            <person name="Nouioui I."/>
        </authorList>
    </citation>
    <scope>NUCLEOTIDE SEQUENCE</scope>
    <source>
        <strain evidence="6">DSM 41529</strain>
    </source>
</reference>
<keyword evidence="7" id="KW-1185">Reference proteome</keyword>
<dbReference type="SUPFAM" id="SSF48498">
    <property type="entry name" value="Tetracyclin repressor-like, C-terminal domain"/>
    <property type="match status" value="1"/>
</dbReference>
<sequence length="209" mass="22471">MTGTPARGRPRSEQARRAVLAAALELCRRDGFQPLTIKGIAEAAGVGRQTVYRWWPTKEAVLLEALRDLTVREAPTLLPDTGDPLRDLETFLVGAYTMTARLTGQAVAGLMAEAQRDPELADRLQAGLLAERRRALREVLERAVRLGQLSEGAASLDLAVDLAFGVMWYRLMSRHAPVNAELAHEVSAALRRLLAPPGEGASAGEGGAG</sequence>
<evidence type="ECO:0000256" key="3">
    <source>
        <dbReference type="ARBA" id="ARBA00023163"/>
    </source>
</evidence>
<keyword evidence="1" id="KW-0805">Transcription regulation</keyword>
<dbReference type="Gene3D" id="1.10.10.60">
    <property type="entry name" value="Homeodomain-like"/>
    <property type="match status" value="1"/>
</dbReference>
<keyword evidence="2 4" id="KW-0238">DNA-binding</keyword>
<evidence type="ECO:0000256" key="1">
    <source>
        <dbReference type="ARBA" id="ARBA00023015"/>
    </source>
</evidence>
<dbReference type="EMBL" id="JAVRFD010000006">
    <property type="protein sequence ID" value="MDT0544078.1"/>
    <property type="molecule type" value="Genomic_DNA"/>
</dbReference>
<feature type="DNA-binding region" description="H-T-H motif" evidence="4">
    <location>
        <begin position="36"/>
        <end position="55"/>
    </location>
</feature>
<dbReference type="Pfam" id="PF00440">
    <property type="entry name" value="TetR_N"/>
    <property type="match status" value="1"/>
</dbReference>
<proteinExistence type="predicted"/>
<protein>
    <submittedName>
        <fullName evidence="6">TetR/AcrR family transcriptional regulator</fullName>
    </submittedName>
</protein>
<name>A0ABU2XGR3_9ACTN</name>
<dbReference type="PROSITE" id="PS50977">
    <property type="entry name" value="HTH_TETR_2"/>
    <property type="match status" value="1"/>
</dbReference>
<dbReference type="InterPro" id="IPR009057">
    <property type="entry name" value="Homeodomain-like_sf"/>
</dbReference>
<dbReference type="RefSeq" id="WP_311724488.1">
    <property type="nucleotide sequence ID" value="NZ_JAVRFD010000006.1"/>
</dbReference>
<dbReference type="InterPro" id="IPR011075">
    <property type="entry name" value="TetR_C"/>
</dbReference>
<organism evidence="6 7">
    <name type="scientific">Streptomyces lonegramiae</name>
    <dbReference type="NCBI Taxonomy" id="3075524"/>
    <lineage>
        <taxon>Bacteria</taxon>
        <taxon>Bacillati</taxon>
        <taxon>Actinomycetota</taxon>
        <taxon>Actinomycetes</taxon>
        <taxon>Kitasatosporales</taxon>
        <taxon>Streptomycetaceae</taxon>
        <taxon>Streptomyces</taxon>
    </lineage>
</organism>
<evidence type="ECO:0000313" key="6">
    <source>
        <dbReference type="EMBL" id="MDT0544078.1"/>
    </source>
</evidence>
<comment type="caution">
    <text evidence="6">The sequence shown here is derived from an EMBL/GenBank/DDBJ whole genome shotgun (WGS) entry which is preliminary data.</text>
</comment>
<dbReference type="SUPFAM" id="SSF46689">
    <property type="entry name" value="Homeodomain-like"/>
    <property type="match status" value="1"/>
</dbReference>
<dbReference type="InterPro" id="IPR001647">
    <property type="entry name" value="HTH_TetR"/>
</dbReference>
<feature type="domain" description="HTH tetR-type" evidence="5">
    <location>
        <begin position="13"/>
        <end position="73"/>
    </location>
</feature>
<evidence type="ECO:0000313" key="7">
    <source>
        <dbReference type="Proteomes" id="UP001180754"/>
    </source>
</evidence>
<evidence type="ECO:0000256" key="2">
    <source>
        <dbReference type="ARBA" id="ARBA00023125"/>
    </source>
</evidence>
<dbReference type="Pfam" id="PF16859">
    <property type="entry name" value="TetR_C_11"/>
    <property type="match status" value="1"/>
</dbReference>
<keyword evidence="3" id="KW-0804">Transcription</keyword>
<dbReference type="Proteomes" id="UP001180754">
    <property type="component" value="Unassembled WGS sequence"/>
</dbReference>